<evidence type="ECO:0000313" key="6">
    <source>
        <dbReference type="Proteomes" id="UP000663929"/>
    </source>
</evidence>
<dbReference type="Pfam" id="PF04107">
    <property type="entry name" value="GCS2"/>
    <property type="match status" value="1"/>
</dbReference>
<dbReference type="PIRSF" id="PIRSF017901">
    <property type="entry name" value="GCL"/>
    <property type="match status" value="1"/>
</dbReference>
<dbReference type="KEGG" id="scor:J3U87_07035"/>
<dbReference type="GO" id="GO:0004357">
    <property type="term" value="F:glutamate-cysteine ligase activity"/>
    <property type="evidence" value="ECO:0007669"/>
    <property type="project" value="UniProtKB-UniRule"/>
</dbReference>
<dbReference type="InterPro" id="IPR006336">
    <property type="entry name" value="GCS2"/>
</dbReference>
<comment type="catalytic activity">
    <reaction evidence="4">
        <text>L-cysteine + L-glutamate + ATP = gamma-L-glutamyl-L-cysteine + ADP + phosphate + H(+)</text>
        <dbReference type="Rhea" id="RHEA:13285"/>
        <dbReference type="ChEBI" id="CHEBI:15378"/>
        <dbReference type="ChEBI" id="CHEBI:29985"/>
        <dbReference type="ChEBI" id="CHEBI:30616"/>
        <dbReference type="ChEBI" id="CHEBI:35235"/>
        <dbReference type="ChEBI" id="CHEBI:43474"/>
        <dbReference type="ChEBI" id="CHEBI:58173"/>
        <dbReference type="ChEBI" id="CHEBI:456216"/>
        <dbReference type="EC" id="6.3.2.2"/>
    </reaction>
</comment>
<keyword evidence="1 4" id="KW-0436">Ligase</keyword>
<reference evidence="5" key="1">
    <citation type="submission" date="2021-03" db="EMBL/GenBank/DDBJ databases">
        <title>Acanthopleuribacteraceae sp. M133.</title>
        <authorList>
            <person name="Wang G."/>
        </authorList>
    </citation>
    <scope>NUCLEOTIDE SEQUENCE</scope>
    <source>
        <strain evidence="5">M133</strain>
    </source>
</reference>
<dbReference type="SUPFAM" id="SSF55931">
    <property type="entry name" value="Glutamine synthetase/guanido kinase"/>
    <property type="match status" value="1"/>
</dbReference>
<dbReference type="AlphaFoldDB" id="A0A8A4TT28"/>
<evidence type="ECO:0000256" key="2">
    <source>
        <dbReference type="ARBA" id="ARBA00022741"/>
    </source>
</evidence>
<organism evidence="5 6">
    <name type="scientific">Sulfidibacter corallicola</name>
    <dbReference type="NCBI Taxonomy" id="2818388"/>
    <lineage>
        <taxon>Bacteria</taxon>
        <taxon>Pseudomonadati</taxon>
        <taxon>Acidobacteriota</taxon>
        <taxon>Holophagae</taxon>
        <taxon>Acanthopleuribacterales</taxon>
        <taxon>Acanthopleuribacteraceae</taxon>
        <taxon>Sulfidibacter</taxon>
    </lineage>
</organism>
<dbReference type="InterPro" id="IPR014746">
    <property type="entry name" value="Gln_synth/guanido_kin_cat_dom"/>
</dbReference>
<evidence type="ECO:0000256" key="4">
    <source>
        <dbReference type="PIRNR" id="PIRNR017901"/>
    </source>
</evidence>
<comment type="function">
    <text evidence="4">Catalyzes the synthesis of gamma-glutamylcysteine (gamma-GC).</text>
</comment>
<gene>
    <name evidence="5" type="ORF">J3U87_07035</name>
</gene>
<keyword evidence="3 4" id="KW-0067">ATP-binding</keyword>
<evidence type="ECO:0000256" key="3">
    <source>
        <dbReference type="ARBA" id="ARBA00022840"/>
    </source>
</evidence>
<accession>A0A8A4TT28</accession>
<dbReference type="PANTHER" id="PTHR34378:SF1">
    <property type="entry name" value="GLUTAMATE--CYSTEINE LIGASE, CHLOROPLASTIC"/>
    <property type="match status" value="1"/>
</dbReference>
<protein>
    <recommendedName>
        <fullName evidence="4">Glutamate--cysteine ligase</fullName>
        <ecNumber evidence="4">6.3.2.2</ecNumber>
    </recommendedName>
</protein>
<dbReference type="EC" id="6.3.2.2" evidence="4"/>
<comment type="similarity">
    <text evidence="4">Belongs to the glutamate--cysteine ligase type 2 family. EgtA subfamily.</text>
</comment>
<keyword evidence="2 4" id="KW-0547">Nucleotide-binding</keyword>
<evidence type="ECO:0000256" key="1">
    <source>
        <dbReference type="ARBA" id="ARBA00022598"/>
    </source>
</evidence>
<dbReference type="GO" id="GO:0005524">
    <property type="term" value="F:ATP binding"/>
    <property type="evidence" value="ECO:0007669"/>
    <property type="project" value="UniProtKB-UniRule"/>
</dbReference>
<dbReference type="InterPro" id="IPR035434">
    <property type="entry name" value="GCL_bact_plant"/>
</dbReference>
<dbReference type="Gene3D" id="3.30.590.20">
    <property type="match status" value="1"/>
</dbReference>
<keyword evidence="6" id="KW-1185">Reference proteome</keyword>
<dbReference type="RefSeq" id="WP_237382320.1">
    <property type="nucleotide sequence ID" value="NZ_CP071793.1"/>
</dbReference>
<dbReference type="EMBL" id="CP071793">
    <property type="protein sequence ID" value="QTD52211.1"/>
    <property type="molecule type" value="Genomic_DNA"/>
</dbReference>
<sequence>MPAKQATLGMQELKQKVNESFFPKGKDSKDHVGLELEIWPFRHTAESPHALVPFFDDQETGLIQLLRKLEGRLEGFRYHQKPDGTNIFYFGDGGNLTFEPGRQLEYSGAPKATLTEAITNLNDTIELLRCHLKSYDIWFFHSGLNPWYTVDEVGLHLTAPRYIHMNNYFKTISHYGPRMMRLSTSLQINLDAGDPDTAQRRWLAANLLAPVFTALFANSPFVDRKPSGAFSYRSLIWQNLDPSRTGIQKGFLTEEYHPCPVEQYLDFALDAHVMRAPNATGELGYWGNFTTFRQWHEEGLHGFFPTEEDWAVHLSTLFPEVRARGFFEIRFLDAQSKVWCAVPGILLAFLLYNAPARERVITLLEPYRVKLRDMLRQAALQGLTDPDLLDLSKRIFQLALTQANGDEAPLAALAERFFEKYTYRGLNPAAELLKLNDGAVFSPEQYRSFEKKQVDRAGDLLQTICEYC</sequence>
<evidence type="ECO:0000313" key="5">
    <source>
        <dbReference type="EMBL" id="QTD52211.1"/>
    </source>
</evidence>
<dbReference type="PANTHER" id="PTHR34378">
    <property type="entry name" value="GLUTAMATE--CYSTEINE LIGASE, CHLOROPLASTIC"/>
    <property type="match status" value="1"/>
</dbReference>
<dbReference type="Proteomes" id="UP000663929">
    <property type="component" value="Chromosome"/>
</dbReference>
<proteinExistence type="inferred from homology"/>
<name>A0A8A4TT28_SULCO</name>
<dbReference type="GO" id="GO:0006750">
    <property type="term" value="P:glutathione biosynthetic process"/>
    <property type="evidence" value="ECO:0007669"/>
    <property type="project" value="UniProtKB-UniRule"/>
</dbReference>